<keyword evidence="3" id="KW-1185">Reference proteome</keyword>
<dbReference type="EMBL" id="JACCFQ010000002">
    <property type="protein sequence ID" value="NYJ18141.1"/>
    <property type="molecule type" value="Genomic_DNA"/>
</dbReference>
<feature type="domain" description="Thoeris protein ThsB TIR-like" evidence="1">
    <location>
        <begin position="6"/>
        <end position="101"/>
    </location>
</feature>
<dbReference type="SUPFAM" id="SSF52206">
    <property type="entry name" value="Hypothetical protein MTH538"/>
    <property type="match status" value="1"/>
</dbReference>
<comment type="caution">
    <text evidence="2">The sequence shown here is derived from an EMBL/GenBank/DDBJ whole genome shotgun (WGS) entry which is preliminary data.</text>
</comment>
<name>A0A7Z0J4J4_9MICC</name>
<proteinExistence type="predicted"/>
<sequence length="145" mass="16480">MPRSTFFSFHPEHEPFRSTIVCESPQLEERHKAWIRSSRWNRVSPADDSTTAHLLLKSLKHTAVTAVLIGPDTTNHRWVQHLIEISRKRGNGLFGIYLHNIKNEEGQIAPKGENPLPPGCPTYDWVFDHGPSNLAAWVDAAYYAP</sequence>
<dbReference type="InterPro" id="IPR036490">
    <property type="entry name" value="ThsB_TIR-like_sf"/>
</dbReference>
<evidence type="ECO:0000259" key="1">
    <source>
        <dbReference type="Pfam" id="PF08937"/>
    </source>
</evidence>
<dbReference type="Proteomes" id="UP000560069">
    <property type="component" value="Unassembled WGS sequence"/>
</dbReference>
<dbReference type="InterPro" id="IPR015032">
    <property type="entry name" value="ThsB__TIR-like_domain"/>
</dbReference>
<protein>
    <recommendedName>
        <fullName evidence="1">Thoeris protein ThsB TIR-like domain-containing protein</fullName>
    </recommendedName>
</protein>
<organism evidence="2 3">
    <name type="scientific">Nesterenkonia sandarakina</name>
    <dbReference type="NCBI Taxonomy" id="272918"/>
    <lineage>
        <taxon>Bacteria</taxon>
        <taxon>Bacillati</taxon>
        <taxon>Actinomycetota</taxon>
        <taxon>Actinomycetes</taxon>
        <taxon>Micrococcales</taxon>
        <taxon>Micrococcaceae</taxon>
        <taxon>Nesterenkonia</taxon>
    </lineage>
</organism>
<dbReference type="Pfam" id="PF08937">
    <property type="entry name" value="ThsB_TIR"/>
    <property type="match status" value="1"/>
</dbReference>
<gene>
    <name evidence="2" type="ORF">HNR11_002731</name>
</gene>
<evidence type="ECO:0000313" key="3">
    <source>
        <dbReference type="Proteomes" id="UP000560069"/>
    </source>
</evidence>
<dbReference type="RefSeq" id="WP_179443073.1">
    <property type="nucleotide sequence ID" value="NZ_BAAALK010000003.1"/>
</dbReference>
<reference evidence="2 3" key="1">
    <citation type="submission" date="2020-07" db="EMBL/GenBank/DDBJ databases">
        <title>Sequencing the genomes of 1000 actinobacteria strains.</title>
        <authorList>
            <person name="Klenk H.-P."/>
        </authorList>
    </citation>
    <scope>NUCLEOTIDE SEQUENCE [LARGE SCALE GENOMIC DNA]</scope>
    <source>
        <strain evidence="2 3">DSM 15664</strain>
    </source>
</reference>
<accession>A0A7Z0J4J4</accession>
<evidence type="ECO:0000313" key="2">
    <source>
        <dbReference type="EMBL" id="NYJ18141.1"/>
    </source>
</evidence>
<dbReference type="AlphaFoldDB" id="A0A7Z0J4J4"/>